<feature type="transmembrane region" description="Helical" evidence="1">
    <location>
        <begin position="15"/>
        <end position="33"/>
    </location>
</feature>
<reference evidence="3" key="1">
    <citation type="journal article" date="2019" name="Int. J. Syst. Evol. Microbiol.">
        <title>The Global Catalogue of Microorganisms (GCM) 10K type strain sequencing project: providing services to taxonomists for standard genome sequencing and annotation.</title>
        <authorList>
            <consortium name="The Broad Institute Genomics Platform"/>
            <consortium name="The Broad Institute Genome Sequencing Center for Infectious Disease"/>
            <person name="Wu L."/>
            <person name="Ma J."/>
        </authorList>
    </citation>
    <scope>NUCLEOTIDE SEQUENCE [LARGE SCALE GENOMIC DNA]</scope>
    <source>
        <strain evidence="3">KCTC 23916</strain>
    </source>
</reference>
<evidence type="ECO:0008006" key="4">
    <source>
        <dbReference type="Google" id="ProtNLM"/>
    </source>
</evidence>
<accession>A0ABQ2XGY7</accession>
<name>A0ABQ2XGY7_9BURK</name>
<evidence type="ECO:0000313" key="3">
    <source>
        <dbReference type="Proteomes" id="UP000620127"/>
    </source>
</evidence>
<evidence type="ECO:0000313" key="2">
    <source>
        <dbReference type="EMBL" id="GGX17096.1"/>
    </source>
</evidence>
<keyword evidence="1" id="KW-0472">Membrane</keyword>
<keyword evidence="3" id="KW-1185">Reference proteome</keyword>
<keyword evidence="1" id="KW-0812">Transmembrane</keyword>
<evidence type="ECO:0000256" key="1">
    <source>
        <dbReference type="SAM" id="Phobius"/>
    </source>
</evidence>
<keyword evidence="1" id="KW-1133">Transmembrane helix</keyword>
<sequence length="72" mass="7732">MFGLVWSDPKTDTSAIYSAIGVGLVIALNYRAINFCTSCGKTVFSRNVIEPQSYCGGCGNKMTVEKGESDQT</sequence>
<comment type="caution">
    <text evidence="2">The sequence shown here is derived from an EMBL/GenBank/DDBJ whole genome shotgun (WGS) entry which is preliminary data.</text>
</comment>
<proteinExistence type="predicted"/>
<protein>
    <recommendedName>
        <fullName evidence="4">Zinc ribbon domain-containing protein</fullName>
    </recommendedName>
</protein>
<dbReference type="EMBL" id="BMYT01000004">
    <property type="protein sequence ID" value="GGX17096.1"/>
    <property type="molecule type" value="Genomic_DNA"/>
</dbReference>
<organism evidence="2 3">
    <name type="scientific">Undibacterium macrobrachii</name>
    <dbReference type="NCBI Taxonomy" id="1119058"/>
    <lineage>
        <taxon>Bacteria</taxon>
        <taxon>Pseudomonadati</taxon>
        <taxon>Pseudomonadota</taxon>
        <taxon>Betaproteobacteria</taxon>
        <taxon>Burkholderiales</taxon>
        <taxon>Oxalobacteraceae</taxon>
        <taxon>Undibacterium</taxon>
    </lineage>
</organism>
<gene>
    <name evidence="2" type="ORF">GCM10011282_23920</name>
</gene>
<dbReference type="Proteomes" id="UP000620127">
    <property type="component" value="Unassembled WGS sequence"/>
</dbReference>